<proteinExistence type="predicted"/>
<evidence type="ECO:0000256" key="3">
    <source>
        <dbReference type="ARBA" id="ARBA00022771"/>
    </source>
</evidence>
<dbReference type="SMART" id="SM00355">
    <property type="entry name" value="ZnF_C2H2"/>
    <property type="match status" value="2"/>
</dbReference>
<accession>A0A4Z0Z5E1</accession>
<dbReference type="GO" id="GO:0005634">
    <property type="term" value="C:nucleus"/>
    <property type="evidence" value="ECO:0007669"/>
    <property type="project" value="UniProtKB-SubCell"/>
</dbReference>
<feature type="compositionally biased region" description="Polar residues" evidence="9">
    <location>
        <begin position="629"/>
        <end position="638"/>
    </location>
</feature>
<keyword evidence="2" id="KW-0479">Metal-binding</keyword>
<evidence type="ECO:0000256" key="7">
    <source>
        <dbReference type="ARBA" id="ARBA00023242"/>
    </source>
</evidence>
<evidence type="ECO:0000256" key="2">
    <source>
        <dbReference type="ARBA" id="ARBA00022723"/>
    </source>
</evidence>
<dbReference type="OrthoDB" id="3437960at2759"/>
<evidence type="ECO:0000256" key="6">
    <source>
        <dbReference type="ARBA" id="ARBA00023163"/>
    </source>
</evidence>
<dbReference type="GO" id="GO:0006357">
    <property type="term" value="P:regulation of transcription by RNA polymerase II"/>
    <property type="evidence" value="ECO:0007669"/>
    <property type="project" value="TreeGrafter"/>
</dbReference>
<organism evidence="11 12">
    <name type="scientific">Xylaria hypoxylon</name>
    <dbReference type="NCBI Taxonomy" id="37992"/>
    <lineage>
        <taxon>Eukaryota</taxon>
        <taxon>Fungi</taxon>
        <taxon>Dikarya</taxon>
        <taxon>Ascomycota</taxon>
        <taxon>Pezizomycotina</taxon>
        <taxon>Sordariomycetes</taxon>
        <taxon>Xylariomycetidae</taxon>
        <taxon>Xylariales</taxon>
        <taxon>Xylariaceae</taxon>
        <taxon>Xylaria</taxon>
    </lineage>
</organism>
<feature type="region of interest" description="Disordered" evidence="9">
    <location>
        <begin position="1"/>
        <end position="27"/>
    </location>
</feature>
<evidence type="ECO:0000256" key="9">
    <source>
        <dbReference type="SAM" id="MobiDB-lite"/>
    </source>
</evidence>
<keyword evidence="6" id="KW-0804">Transcription</keyword>
<dbReference type="Gene3D" id="3.30.160.60">
    <property type="entry name" value="Classic Zinc Finger"/>
    <property type="match status" value="2"/>
</dbReference>
<keyword evidence="12" id="KW-1185">Reference proteome</keyword>
<comment type="subcellular location">
    <subcellularLocation>
        <location evidence="1">Nucleus</location>
    </subcellularLocation>
</comment>
<evidence type="ECO:0000256" key="1">
    <source>
        <dbReference type="ARBA" id="ARBA00004123"/>
    </source>
</evidence>
<dbReference type="InterPro" id="IPR051061">
    <property type="entry name" value="Zinc_finger_trans_reg"/>
</dbReference>
<dbReference type="PANTHER" id="PTHR46179">
    <property type="entry name" value="ZINC FINGER PROTEIN"/>
    <property type="match status" value="1"/>
</dbReference>
<dbReference type="EMBL" id="SKBN01000061">
    <property type="protein sequence ID" value="TGJ84706.1"/>
    <property type="molecule type" value="Genomic_DNA"/>
</dbReference>
<dbReference type="AlphaFoldDB" id="A0A4Z0Z5E1"/>
<evidence type="ECO:0000256" key="5">
    <source>
        <dbReference type="ARBA" id="ARBA00023015"/>
    </source>
</evidence>
<dbReference type="GO" id="GO:0008270">
    <property type="term" value="F:zinc ion binding"/>
    <property type="evidence" value="ECO:0007669"/>
    <property type="project" value="UniProtKB-KW"/>
</dbReference>
<evidence type="ECO:0000259" key="10">
    <source>
        <dbReference type="PROSITE" id="PS50157"/>
    </source>
</evidence>
<feature type="region of interest" description="Disordered" evidence="9">
    <location>
        <begin position="629"/>
        <end position="713"/>
    </location>
</feature>
<keyword evidence="3 8" id="KW-0863">Zinc-finger</keyword>
<feature type="domain" description="C2H2-type" evidence="10">
    <location>
        <begin position="483"/>
        <end position="512"/>
    </location>
</feature>
<evidence type="ECO:0000256" key="8">
    <source>
        <dbReference type="PROSITE-ProRule" id="PRU00042"/>
    </source>
</evidence>
<gene>
    <name evidence="11" type="ORF">E0Z10_g4075</name>
</gene>
<protein>
    <recommendedName>
        <fullName evidence="10">C2H2-type domain-containing protein</fullName>
    </recommendedName>
</protein>
<comment type="caution">
    <text evidence="11">The sequence shown here is derived from an EMBL/GenBank/DDBJ whole genome shotgun (WGS) entry which is preliminary data.</text>
</comment>
<feature type="compositionally biased region" description="Basic and acidic residues" evidence="9">
    <location>
        <begin position="567"/>
        <end position="579"/>
    </location>
</feature>
<dbReference type="InterPro" id="IPR013087">
    <property type="entry name" value="Znf_C2H2_type"/>
</dbReference>
<keyword evidence="4" id="KW-0862">Zinc</keyword>
<evidence type="ECO:0000256" key="4">
    <source>
        <dbReference type="ARBA" id="ARBA00022833"/>
    </source>
</evidence>
<feature type="compositionally biased region" description="Low complexity" evidence="9">
    <location>
        <begin position="662"/>
        <end position="679"/>
    </location>
</feature>
<dbReference type="SUPFAM" id="SSF57667">
    <property type="entry name" value="beta-beta-alpha zinc fingers"/>
    <property type="match status" value="1"/>
</dbReference>
<feature type="compositionally biased region" description="Polar residues" evidence="9">
    <location>
        <begin position="594"/>
        <end position="604"/>
    </location>
</feature>
<dbReference type="Pfam" id="PF00096">
    <property type="entry name" value="zf-C2H2"/>
    <property type="match status" value="1"/>
</dbReference>
<dbReference type="PROSITE" id="PS50157">
    <property type="entry name" value="ZINC_FINGER_C2H2_2"/>
    <property type="match status" value="2"/>
</dbReference>
<keyword evidence="5" id="KW-0805">Transcription regulation</keyword>
<reference evidence="11 12" key="1">
    <citation type="submission" date="2019-03" db="EMBL/GenBank/DDBJ databases">
        <title>Draft genome sequence of Xylaria hypoxylon DSM 108379, a ubiquitous saprotrophic-parasitic fungi on hardwood.</title>
        <authorList>
            <person name="Buettner E."/>
            <person name="Leonhardt S."/>
            <person name="Gebauer A.M."/>
            <person name="Liers C."/>
            <person name="Hofrichter M."/>
            <person name="Kellner H."/>
        </authorList>
    </citation>
    <scope>NUCLEOTIDE SEQUENCE [LARGE SCALE GENOMIC DNA]</scope>
    <source>
        <strain evidence="11 12">DSM 108379</strain>
    </source>
</reference>
<name>A0A4Z0Z5E1_9PEZI</name>
<dbReference type="STRING" id="37992.A0A4Z0Z5E1"/>
<feature type="region of interest" description="Disordered" evidence="9">
    <location>
        <begin position="548"/>
        <end position="605"/>
    </location>
</feature>
<keyword evidence="7" id="KW-0539">Nucleus</keyword>
<sequence>MLSNPPSSGLHARNRQHRRQISTPTGYESTLKIAPNLLNIQPSTLRPQQHHQHEQRARVSHRRGMSLDTRRQLLSQRRQGYSMVSNTNNTATAIANPPQHVVREAQQQRIARPGPQQAYANLATDENYLVSPSATPQLPCFDQQWTDGLPLPNDMSLGFDMYNGPMNVVIKRHQDGYPNSLDPSEFDLFQPSALSTPSMMNFQDSPIGAPGWMSENETANSRRNSRRISNGIADRVNKFEHMTHELLQRPLTPPRQNEIDYFPLTPMETPQGGTFKPVQPPQRFAEDYDESNEETVKPVRQRANRRSQAIFDEMRQATEALTIMPEVQRANTMPAAGTINPASTPTSEFLVMNQTHTTDLRINTDSGGFQGPSYPGSACSEYSQHMSPATPNMTEFEAFDFGRSQVGALGTAADIFSDAVSSSSTEKASSRASHHRRTESIASLASAASIASIDIESTKMTTGITLDDIQQYIEGPDPKDNKWVCVFEGCNKKFGRKENIKSHVQTHLNDRQFQCPACQKCFVRQHDLKRHAKIHTGIKPYPQRGMCVGAFEGSAPKNAKRGRPRKPRPDNDERREKATRTRRKNNSTSSVSSQGTYSDASAATSPEDYNDFDVMDDFMDISLGGTTMNPSNLQSLGSSAPMPTLAMDDPISQHSPSTASVHSYASQLSQAALHSASTAETLPPHPGSPARSVTSTVNDPPELSHVSSPPANQYFDTEPSSSGLDLMISTGADTSAISGLISMGSHDNSLILECDSQMLMFGSETKFDDSYDGVDMFTNNDDLIFGSS</sequence>
<dbReference type="PANTHER" id="PTHR46179:SF13">
    <property type="entry name" value="C2H2-TYPE DOMAIN-CONTAINING PROTEIN"/>
    <property type="match status" value="1"/>
</dbReference>
<feature type="domain" description="C2H2-type" evidence="10">
    <location>
        <begin position="513"/>
        <end position="540"/>
    </location>
</feature>
<evidence type="ECO:0000313" key="12">
    <source>
        <dbReference type="Proteomes" id="UP000297716"/>
    </source>
</evidence>
<dbReference type="InterPro" id="IPR036236">
    <property type="entry name" value="Znf_C2H2_sf"/>
</dbReference>
<dbReference type="PROSITE" id="PS00028">
    <property type="entry name" value="ZINC_FINGER_C2H2_1"/>
    <property type="match status" value="2"/>
</dbReference>
<evidence type="ECO:0000313" key="11">
    <source>
        <dbReference type="EMBL" id="TGJ84706.1"/>
    </source>
</evidence>
<dbReference type="Proteomes" id="UP000297716">
    <property type="component" value="Unassembled WGS sequence"/>
</dbReference>
<feature type="compositionally biased region" description="Polar residues" evidence="9">
    <location>
        <begin position="652"/>
        <end position="661"/>
    </location>
</feature>
<feature type="region of interest" description="Disordered" evidence="9">
    <location>
        <begin position="45"/>
        <end position="64"/>
    </location>
</feature>